<dbReference type="Proteomes" id="UP000014760">
    <property type="component" value="Unassembled WGS sequence"/>
</dbReference>
<dbReference type="EMBL" id="KB311377">
    <property type="protein sequence ID" value="ELT89407.1"/>
    <property type="molecule type" value="Genomic_DNA"/>
</dbReference>
<reference evidence="2" key="3">
    <citation type="submission" date="2015-06" db="UniProtKB">
        <authorList>
            <consortium name="EnsemblMetazoa"/>
        </authorList>
    </citation>
    <scope>IDENTIFICATION</scope>
</reference>
<organism evidence="1">
    <name type="scientific">Capitella teleta</name>
    <name type="common">Polychaete worm</name>
    <dbReference type="NCBI Taxonomy" id="283909"/>
    <lineage>
        <taxon>Eukaryota</taxon>
        <taxon>Metazoa</taxon>
        <taxon>Spiralia</taxon>
        <taxon>Lophotrochozoa</taxon>
        <taxon>Annelida</taxon>
        <taxon>Polychaeta</taxon>
        <taxon>Sedentaria</taxon>
        <taxon>Scolecida</taxon>
        <taxon>Capitellidae</taxon>
        <taxon>Capitella</taxon>
    </lineage>
</organism>
<dbReference type="AlphaFoldDB" id="R7TD44"/>
<name>R7TD44_CAPTE</name>
<dbReference type="OrthoDB" id="415822at2759"/>
<proteinExistence type="predicted"/>
<evidence type="ECO:0000313" key="2">
    <source>
        <dbReference type="EnsemblMetazoa" id="CapteP97314"/>
    </source>
</evidence>
<keyword evidence="3" id="KW-1185">Reference proteome</keyword>
<dbReference type="EnsemblMetazoa" id="CapteT97314">
    <property type="protein sequence ID" value="CapteP97314"/>
    <property type="gene ID" value="CapteG97314"/>
</dbReference>
<reference evidence="3" key="1">
    <citation type="submission" date="2012-12" db="EMBL/GenBank/DDBJ databases">
        <authorList>
            <person name="Hellsten U."/>
            <person name="Grimwood J."/>
            <person name="Chapman J.A."/>
            <person name="Shapiro H."/>
            <person name="Aerts A."/>
            <person name="Otillar R.P."/>
            <person name="Terry A.Y."/>
            <person name="Boore J.L."/>
            <person name="Simakov O."/>
            <person name="Marletaz F."/>
            <person name="Cho S.-J."/>
            <person name="Edsinger-Gonzales E."/>
            <person name="Havlak P."/>
            <person name="Kuo D.-H."/>
            <person name="Larsson T."/>
            <person name="Lv J."/>
            <person name="Arendt D."/>
            <person name="Savage R."/>
            <person name="Osoegawa K."/>
            <person name="de Jong P."/>
            <person name="Lindberg D.R."/>
            <person name="Seaver E.C."/>
            <person name="Weisblat D.A."/>
            <person name="Putnam N.H."/>
            <person name="Grigoriev I.V."/>
            <person name="Rokhsar D.S."/>
        </authorList>
    </citation>
    <scope>NUCLEOTIDE SEQUENCE</scope>
    <source>
        <strain evidence="3">I ESC-2004</strain>
    </source>
</reference>
<dbReference type="HOGENOM" id="CLU_3038312_0_0_1"/>
<gene>
    <name evidence="1" type="ORF">CAPTEDRAFT_97314</name>
</gene>
<evidence type="ECO:0008006" key="4">
    <source>
        <dbReference type="Google" id="ProtNLM"/>
    </source>
</evidence>
<protein>
    <recommendedName>
        <fullName evidence="4">Reverse transcriptase domain-containing protein</fullName>
    </recommendedName>
</protein>
<accession>R7TD44</accession>
<sequence length="55" mass="6169">PPRFHRLLPDYLSKRTFHVRTSGACSQDRPLDVGVVQGSGLGPVMWNVNFAIIFD</sequence>
<dbReference type="EMBL" id="AMQN01032698">
    <property type="status" value="NOT_ANNOTATED_CDS"/>
    <property type="molecule type" value="Genomic_DNA"/>
</dbReference>
<reference evidence="1 3" key="2">
    <citation type="journal article" date="2013" name="Nature">
        <title>Insights into bilaterian evolution from three spiralian genomes.</title>
        <authorList>
            <person name="Simakov O."/>
            <person name="Marletaz F."/>
            <person name="Cho S.J."/>
            <person name="Edsinger-Gonzales E."/>
            <person name="Havlak P."/>
            <person name="Hellsten U."/>
            <person name="Kuo D.H."/>
            <person name="Larsson T."/>
            <person name="Lv J."/>
            <person name="Arendt D."/>
            <person name="Savage R."/>
            <person name="Osoegawa K."/>
            <person name="de Jong P."/>
            <person name="Grimwood J."/>
            <person name="Chapman J.A."/>
            <person name="Shapiro H."/>
            <person name="Aerts A."/>
            <person name="Otillar R.P."/>
            <person name="Terry A.Y."/>
            <person name="Boore J.L."/>
            <person name="Grigoriev I.V."/>
            <person name="Lindberg D.R."/>
            <person name="Seaver E.C."/>
            <person name="Weisblat D.A."/>
            <person name="Putnam N.H."/>
            <person name="Rokhsar D.S."/>
        </authorList>
    </citation>
    <scope>NUCLEOTIDE SEQUENCE</scope>
    <source>
        <strain evidence="1 3">I ESC-2004</strain>
    </source>
</reference>
<evidence type="ECO:0000313" key="3">
    <source>
        <dbReference type="Proteomes" id="UP000014760"/>
    </source>
</evidence>
<feature type="non-terminal residue" evidence="1">
    <location>
        <position position="1"/>
    </location>
</feature>
<evidence type="ECO:0000313" key="1">
    <source>
        <dbReference type="EMBL" id="ELT89407.1"/>
    </source>
</evidence>